<protein>
    <submittedName>
        <fullName evidence="1">Uncharacterized protein</fullName>
    </submittedName>
</protein>
<proteinExistence type="predicted"/>
<name>A0A392VDB4_9FABA</name>
<sequence length="39" mass="4346">MEKAICRGSRDAREREKIPRYQIAAFSSGLYSLVTATGL</sequence>
<dbReference type="AlphaFoldDB" id="A0A392VDB4"/>
<evidence type="ECO:0000313" key="1">
    <source>
        <dbReference type="EMBL" id="MCI84500.1"/>
    </source>
</evidence>
<comment type="caution">
    <text evidence="1">The sequence shown here is derived from an EMBL/GenBank/DDBJ whole genome shotgun (WGS) entry which is preliminary data.</text>
</comment>
<dbReference type="EMBL" id="LXQA011092600">
    <property type="protein sequence ID" value="MCI84500.1"/>
    <property type="molecule type" value="Genomic_DNA"/>
</dbReference>
<accession>A0A392VDB4</accession>
<evidence type="ECO:0000313" key="2">
    <source>
        <dbReference type="Proteomes" id="UP000265520"/>
    </source>
</evidence>
<feature type="non-terminal residue" evidence="1">
    <location>
        <position position="39"/>
    </location>
</feature>
<keyword evidence="2" id="KW-1185">Reference proteome</keyword>
<reference evidence="1 2" key="1">
    <citation type="journal article" date="2018" name="Front. Plant Sci.">
        <title>Red Clover (Trifolium pratense) and Zigzag Clover (T. medium) - A Picture of Genomic Similarities and Differences.</title>
        <authorList>
            <person name="Dluhosova J."/>
            <person name="Istvanek J."/>
            <person name="Nedelnik J."/>
            <person name="Repkova J."/>
        </authorList>
    </citation>
    <scope>NUCLEOTIDE SEQUENCE [LARGE SCALE GENOMIC DNA]</scope>
    <source>
        <strain evidence="2">cv. 10/8</strain>
        <tissue evidence="1">Leaf</tissue>
    </source>
</reference>
<organism evidence="1 2">
    <name type="scientific">Trifolium medium</name>
    <dbReference type="NCBI Taxonomy" id="97028"/>
    <lineage>
        <taxon>Eukaryota</taxon>
        <taxon>Viridiplantae</taxon>
        <taxon>Streptophyta</taxon>
        <taxon>Embryophyta</taxon>
        <taxon>Tracheophyta</taxon>
        <taxon>Spermatophyta</taxon>
        <taxon>Magnoliopsida</taxon>
        <taxon>eudicotyledons</taxon>
        <taxon>Gunneridae</taxon>
        <taxon>Pentapetalae</taxon>
        <taxon>rosids</taxon>
        <taxon>fabids</taxon>
        <taxon>Fabales</taxon>
        <taxon>Fabaceae</taxon>
        <taxon>Papilionoideae</taxon>
        <taxon>50 kb inversion clade</taxon>
        <taxon>NPAAA clade</taxon>
        <taxon>Hologalegina</taxon>
        <taxon>IRL clade</taxon>
        <taxon>Trifolieae</taxon>
        <taxon>Trifolium</taxon>
    </lineage>
</organism>
<dbReference type="Proteomes" id="UP000265520">
    <property type="component" value="Unassembled WGS sequence"/>
</dbReference>